<dbReference type="EMBL" id="CP038439">
    <property type="protein sequence ID" value="QBX35965.1"/>
    <property type="molecule type" value="Genomic_DNA"/>
</dbReference>
<dbReference type="AlphaFoldDB" id="A0A4P7HNU8"/>
<dbReference type="PROSITE" id="PS00211">
    <property type="entry name" value="ABC_TRANSPORTER_1"/>
    <property type="match status" value="1"/>
</dbReference>
<evidence type="ECO:0000256" key="6">
    <source>
        <dbReference type="ARBA" id="ARBA00022840"/>
    </source>
</evidence>
<dbReference type="InterPro" id="IPR027417">
    <property type="entry name" value="P-loop_NTPase"/>
</dbReference>
<reference evidence="11" key="1">
    <citation type="submission" date="2019-03" db="EMBL/GenBank/DDBJ databases">
        <authorList>
            <person name="Li J."/>
        </authorList>
    </citation>
    <scope>NUCLEOTIDE SEQUENCE [LARGE SCALE GENOMIC DNA]</scope>
    <source>
        <strain evidence="11">2251</strain>
    </source>
</reference>
<dbReference type="InterPro" id="IPR012340">
    <property type="entry name" value="NA-bd_OB-fold"/>
</dbReference>
<dbReference type="FunFam" id="3.40.50.300:FF:000042">
    <property type="entry name" value="Maltose/maltodextrin ABC transporter, ATP-binding protein"/>
    <property type="match status" value="1"/>
</dbReference>
<dbReference type="Gene3D" id="2.40.50.140">
    <property type="entry name" value="Nucleic acid-binding proteins"/>
    <property type="match status" value="1"/>
</dbReference>
<evidence type="ECO:0000256" key="7">
    <source>
        <dbReference type="ARBA" id="ARBA00023136"/>
    </source>
</evidence>
<evidence type="ECO:0000256" key="8">
    <source>
        <dbReference type="SAM" id="MobiDB-lite"/>
    </source>
</evidence>
<dbReference type="GO" id="GO:1990060">
    <property type="term" value="C:maltose transport complex"/>
    <property type="evidence" value="ECO:0007669"/>
    <property type="project" value="TreeGrafter"/>
</dbReference>
<dbReference type="GO" id="GO:0015423">
    <property type="term" value="F:ABC-type maltose transporter activity"/>
    <property type="evidence" value="ECO:0007669"/>
    <property type="project" value="TreeGrafter"/>
</dbReference>
<keyword evidence="2" id="KW-0813">Transport</keyword>
<name>A0A4P7HNU8_9RHOB</name>
<dbReference type="Gene3D" id="2.40.50.100">
    <property type="match status" value="1"/>
</dbReference>
<evidence type="ECO:0000313" key="10">
    <source>
        <dbReference type="EMBL" id="QBX35965.1"/>
    </source>
</evidence>
<organism evidence="10 11">
    <name type="scientific">Paracoccus liaowanqingii</name>
    <dbReference type="NCBI Taxonomy" id="2560053"/>
    <lineage>
        <taxon>Bacteria</taxon>
        <taxon>Pseudomonadati</taxon>
        <taxon>Pseudomonadota</taxon>
        <taxon>Alphaproteobacteria</taxon>
        <taxon>Rhodobacterales</taxon>
        <taxon>Paracoccaceae</taxon>
        <taxon>Paracoccus</taxon>
    </lineage>
</organism>
<evidence type="ECO:0000256" key="3">
    <source>
        <dbReference type="ARBA" id="ARBA00022475"/>
    </source>
</evidence>
<dbReference type="RefSeq" id="WP_135314229.1">
    <property type="nucleotide sequence ID" value="NZ_CP038439.1"/>
</dbReference>
<evidence type="ECO:0000256" key="4">
    <source>
        <dbReference type="ARBA" id="ARBA00022519"/>
    </source>
</evidence>
<feature type="domain" description="ABC transporter" evidence="9">
    <location>
        <begin position="4"/>
        <end position="235"/>
    </location>
</feature>
<dbReference type="KEGG" id="plia:E4191_15720"/>
<dbReference type="InterPro" id="IPR040582">
    <property type="entry name" value="OB_MalK-like"/>
</dbReference>
<dbReference type="SUPFAM" id="SSF50331">
    <property type="entry name" value="MOP-like"/>
    <property type="match status" value="1"/>
</dbReference>
<dbReference type="SUPFAM" id="SSF52540">
    <property type="entry name" value="P-loop containing nucleoside triphosphate hydrolases"/>
    <property type="match status" value="1"/>
</dbReference>
<dbReference type="GO" id="GO:0005524">
    <property type="term" value="F:ATP binding"/>
    <property type="evidence" value="ECO:0007669"/>
    <property type="project" value="UniProtKB-KW"/>
</dbReference>
<dbReference type="InterPro" id="IPR017871">
    <property type="entry name" value="ABC_transporter-like_CS"/>
</dbReference>
<sequence>MADLKLRHVAKSYGDVQVLRDIDLDITSGEFIVFVGPSGCGKSTLLRMIAGLEQISDGELQIGGQVMNDIPPSQRGIAMVFQSYALYPHMTVRDNMAFALKIAGQSKDQITAATDRAGKMLQLTPYLDRLPKALSGGQRQRVAIGRAIVRDPKVYLFDEPLSNLDAALRVATRIEIAQLKASMPDRTMIYVTHDQTEAMTLADRIVVLAGGGIAQIGAPLELYERPVNEFVAQFIGSPAMNLLPGRVKTPGATTLVALEGGLEAEVAIPTRAGDQDMPVNLGVRPEDMRVTEGTPVFESTVDLTEALGEVTLLYFGTNAETVPIIAKLPGIHPDLKGRRVRLTADPHALHLFHKGQSLLYRDGPPPAYQPRTAAPSGSMGSTPAGPDAGGEGGDRIKDGVIKPVGPVR</sequence>
<dbReference type="Gene3D" id="3.40.50.300">
    <property type="entry name" value="P-loop containing nucleotide triphosphate hydrolases"/>
    <property type="match status" value="1"/>
</dbReference>
<dbReference type="NCBIfam" id="NF008653">
    <property type="entry name" value="PRK11650.1"/>
    <property type="match status" value="1"/>
</dbReference>
<comment type="similarity">
    <text evidence="1">Belongs to the ABC transporter superfamily.</text>
</comment>
<evidence type="ECO:0000256" key="5">
    <source>
        <dbReference type="ARBA" id="ARBA00022741"/>
    </source>
</evidence>
<dbReference type="GO" id="GO:0016887">
    <property type="term" value="F:ATP hydrolysis activity"/>
    <property type="evidence" value="ECO:0007669"/>
    <property type="project" value="InterPro"/>
</dbReference>
<evidence type="ECO:0000256" key="2">
    <source>
        <dbReference type="ARBA" id="ARBA00022448"/>
    </source>
</evidence>
<proteinExistence type="inferred from homology"/>
<dbReference type="InterPro" id="IPR008995">
    <property type="entry name" value="Mo/tungstate-bd_C_term_dom"/>
</dbReference>
<evidence type="ECO:0000256" key="1">
    <source>
        <dbReference type="ARBA" id="ARBA00005417"/>
    </source>
</evidence>
<protein>
    <submittedName>
        <fullName evidence="10">sn-glycerol-3-phosphate ABC transporter ATP-binding protein UgpC</fullName>
    </submittedName>
</protein>
<dbReference type="Proteomes" id="UP000296374">
    <property type="component" value="Chromosome"/>
</dbReference>
<dbReference type="SMART" id="SM00382">
    <property type="entry name" value="AAA"/>
    <property type="match status" value="1"/>
</dbReference>
<keyword evidence="6 10" id="KW-0067">ATP-binding</keyword>
<dbReference type="InterPro" id="IPR015855">
    <property type="entry name" value="ABC_transpr_MalK-like"/>
</dbReference>
<accession>A0A4P7HNU8</accession>
<dbReference type="InterPro" id="IPR047641">
    <property type="entry name" value="ABC_transpr_MalK/UgpC-like"/>
</dbReference>
<keyword evidence="7" id="KW-0472">Membrane</keyword>
<dbReference type="Pfam" id="PF17912">
    <property type="entry name" value="OB_MalK"/>
    <property type="match status" value="1"/>
</dbReference>
<dbReference type="PANTHER" id="PTHR43875">
    <property type="entry name" value="MALTODEXTRIN IMPORT ATP-BINDING PROTEIN MSMX"/>
    <property type="match status" value="1"/>
</dbReference>
<dbReference type="CDD" id="cd03301">
    <property type="entry name" value="ABC_MalK_N"/>
    <property type="match status" value="1"/>
</dbReference>
<keyword evidence="5" id="KW-0547">Nucleotide-binding</keyword>
<dbReference type="InterPro" id="IPR003593">
    <property type="entry name" value="AAA+_ATPase"/>
</dbReference>
<dbReference type="InterPro" id="IPR003439">
    <property type="entry name" value="ABC_transporter-like_ATP-bd"/>
</dbReference>
<evidence type="ECO:0000313" key="11">
    <source>
        <dbReference type="Proteomes" id="UP000296374"/>
    </source>
</evidence>
<dbReference type="Pfam" id="PF00005">
    <property type="entry name" value="ABC_tran"/>
    <property type="match status" value="1"/>
</dbReference>
<dbReference type="GO" id="GO:0055052">
    <property type="term" value="C:ATP-binding cassette (ABC) transporter complex, substrate-binding subunit-containing"/>
    <property type="evidence" value="ECO:0007669"/>
    <property type="project" value="TreeGrafter"/>
</dbReference>
<keyword evidence="4" id="KW-0997">Cell inner membrane</keyword>
<evidence type="ECO:0000259" key="9">
    <source>
        <dbReference type="PROSITE" id="PS50893"/>
    </source>
</evidence>
<gene>
    <name evidence="10" type="primary">ugpC</name>
    <name evidence="10" type="ORF">E4191_15720</name>
</gene>
<keyword evidence="3" id="KW-1003">Cell membrane</keyword>
<feature type="region of interest" description="Disordered" evidence="8">
    <location>
        <begin position="360"/>
        <end position="408"/>
    </location>
</feature>
<dbReference type="PROSITE" id="PS50893">
    <property type="entry name" value="ABC_TRANSPORTER_2"/>
    <property type="match status" value="1"/>
</dbReference>
<dbReference type="PANTHER" id="PTHR43875:SF3">
    <property type="entry name" value="MALTOSE_MALTODEXTRIN IMPORT ATP-BINDING PROTEIN MALK"/>
    <property type="match status" value="1"/>
</dbReference>